<evidence type="ECO:0008006" key="4">
    <source>
        <dbReference type="Google" id="ProtNLM"/>
    </source>
</evidence>
<dbReference type="RefSeq" id="XP_007393345.1">
    <property type="nucleotide sequence ID" value="XM_007393283.1"/>
</dbReference>
<reference evidence="2 3" key="1">
    <citation type="journal article" date="2012" name="BMC Genomics">
        <title>Comparative genomics of the white-rot fungi, Phanerochaete carnosa and P. chrysosporium, to elucidate the genetic basis of the distinct wood types they colonize.</title>
        <authorList>
            <person name="Suzuki H."/>
            <person name="MacDonald J."/>
            <person name="Syed K."/>
            <person name="Salamov A."/>
            <person name="Hori C."/>
            <person name="Aerts A."/>
            <person name="Henrissat B."/>
            <person name="Wiebenga A."/>
            <person name="vanKuyk P.A."/>
            <person name="Barry K."/>
            <person name="Lindquist E."/>
            <person name="LaButti K."/>
            <person name="Lapidus A."/>
            <person name="Lucas S."/>
            <person name="Coutinho P."/>
            <person name="Gong Y."/>
            <person name="Samejima M."/>
            <person name="Mahadevan R."/>
            <person name="Abou-Zaid M."/>
            <person name="de Vries R.P."/>
            <person name="Igarashi K."/>
            <person name="Yadav J.S."/>
            <person name="Grigoriev I.V."/>
            <person name="Master E.R."/>
        </authorList>
    </citation>
    <scope>NUCLEOTIDE SEQUENCE [LARGE SCALE GENOMIC DNA]</scope>
    <source>
        <strain evidence="2 3">HHB-10118-sp</strain>
    </source>
</reference>
<organism evidence="2 3">
    <name type="scientific">Phanerochaete carnosa (strain HHB-10118-sp)</name>
    <name type="common">White-rot fungus</name>
    <name type="synonym">Peniophora carnosa</name>
    <dbReference type="NCBI Taxonomy" id="650164"/>
    <lineage>
        <taxon>Eukaryota</taxon>
        <taxon>Fungi</taxon>
        <taxon>Dikarya</taxon>
        <taxon>Basidiomycota</taxon>
        <taxon>Agaricomycotina</taxon>
        <taxon>Agaricomycetes</taxon>
        <taxon>Polyporales</taxon>
        <taxon>Phanerochaetaceae</taxon>
        <taxon>Phanerochaete</taxon>
    </lineage>
</organism>
<feature type="region of interest" description="Disordered" evidence="1">
    <location>
        <begin position="1"/>
        <end position="98"/>
    </location>
</feature>
<feature type="compositionally biased region" description="Polar residues" evidence="1">
    <location>
        <begin position="300"/>
        <end position="319"/>
    </location>
</feature>
<feature type="compositionally biased region" description="Low complexity" evidence="1">
    <location>
        <begin position="275"/>
        <end position="292"/>
    </location>
</feature>
<dbReference type="OrthoDB" id="5865767at2759"/>
<keyword evidence="3" id="KW-1185">Reference proteome</keyword>
<proteinExistence type="predicted"/>
<evidence type="ECO:0000256" key="1">
    <source>
        <dbReference type="SAM" id="MobiDB-lite"/>
    </source>
</evidence>
<dbReference type="AlphaFoldDB" id="K5WFZ6"/>
<dbReference type="GeneID" id="18915375"/>
<feature type="region of interest" description="Disordered" evidence="1">
    <location>
        <begin position="403"/>
        <end position="445"/>
    </location>
</feature>
<protein>
    <recommendedName>
        <fullName evidence="4">PH domain-containing protein</fullName>
    </recommendedName>
</protein>
<feature type="compositionally biased region" description="Low complexity" evidence="1">
    <location>
        <begin position="203"/>
        <end position="228"/>
    </location>
</feature>
<dbReference type="HOGENOM" id="CLU_016627_0_0_1"/>
<name>K5WFZ6_PHACS</name>
<dbReference type="EMBL" id="JH930470">
    <property type="protein sequence ID" value="EKM58014.1"/>
    <property type="molecule type" value="Genomic_DNA"/>
</dbReference>
<dbReference type="Gene3D" id="2.30.29.30">
    <property type="entry name" value="Pleckstrin-homology domain (PH domain)/Phosphotyrosine-binding domain (PTB)"/>
    <property type="match status" value="1"/>
</dbReference>
<gene>
    <name evidence="2" type="ORF">PHACADRAFT_251968</name>
</gene>
<accession>K5WFZ6</accession>
<feature type="compositionally biased region" description="Polar residues" evidence="1">
    <location>
        <begin position="433"/>
        <end position="445"/>
    </location>
</feature>
<dbReference type="PANTHER" id="PTHR37283">
    <property type="entry name" value="PH DOMAIN-CONTAINING PROTEIN YHR131C"/>
    <property type="match status" value="1"/>
</dbReference>
<dbReference type="STRING" id="650164.K5WFZ6"/>
<evidence type="ECO:0000313" key="3">
    <source>
        <dbReference type="Proteomes" id="UP000008370"/>
    </source>
</evidence>
<dbReference type="KEGG" id="pco:PHACADRAFT_251968"/>
<dbReference type="SUPFAM" id="SSF50729">
    <property type="entry name" value="PH domain-like"/>
    <property type="match status" value="1"/>
</dbReference>
<dbReference type="Proteomes" id="UP000008370">
    <property type="component" value="Unassembled WGS sequence"/>
</dbReference>
<dbReference type="InterPro" id="IPR011993">
    <property type="entry name" value="PH-like_dom_sf"/>
</dbReference>
<evidence type="ECO:0000313" key="2">
    <source>
        <dbReference type="EMBL" id="EKM58014.1"/>
    </source>
</evidence>
<sequence length="445" mass="48953">MVDLLSVARKREKQREMQVPEKRQSRAPDYSLATTRDVPQPAESSAQAGAPTPTLRRQRSLPTYNPASEPPPYPTFGAQRPLPPPIVPREEEGREQLPQYTNTIYLAAIMPRKVEFNAPGFQARDRKWKRALCILEGSMFKVYRVHNGVVEDWWERTVGVGDKTTIDPTTVGPSGGIRVGAIRDAERNGSDPVKPGDGAQGESSQSRAESPSASTSSSTSHSRSMFSSLLHPRHRHEKQNLHGNIGSRSGVSFDLSRGEEQTSPTSASRRQSIDSARSGPSPAASSSVLSSGRRGRLSSEDTSATTMYSGSLSRQSSGAVPSVKHFTNLSSCNHEPIPEPDFRNLVRNYSLQHAESGLASDYLKRKNVIRVRMEGEQFLLQAQDVPNVIEWIEGIQAATNISLDLDERPMPKGPMFPRRRRRRPRRPEGEAQGQGSATSRPGASS</sequence>
<dbReference type="InParanoid" id="K5WFZ6"/>
<feature type="compositionally biased region" description="Basic and acidic residues" evidence="1">
    <location>
        <begin position="13"/>
        <end position="26"/>
    </location>
</feature>
<feature type="compositionally biased region" description="Polar residues" evidence="1">
    <location>
        <begin position="261"/>
        <end position="274"/>
    </location>
</feature>
<feature type="region of interest" description="Disordered" evidence="1">
    <location>
        <begin position="162"/>
        <end position="319"/>
    </location>
</feature>
<dbReference type="PANTHER" id="PTHR37283:SF1">
    <property type="entry name" value="PH DOMAIN-CONTAINING PROTEIN YHR131C"/>
    <property type="match status" value="1"/>
</dbReference>